<reference evidence="10" key="2">
    <citation type="submission" date="2025-08" db="UniProtKB">
        <authorList>
            <consortium name="Ensembl"/>
        </authorList>
    </citation>
    <scope>IDENTIFICATION</scope>
</reference>
<evidence type="ECO:0000256" key="8">
    <source>
        <dbReference type="ARBA" id="ARBA00023136"/>
    </source>
</evidence>
<evidence type="ECO:0000256" key="6">
    <source>
        <dbReference type="ARBA" id="ARBA00023010"/>
    </source>
</evidence>
<evidence type="ECO:0000256" key="5">
    <source>
        <dbReference type="ARBA" id="ARBA00022927"/>
    </source>
</evidence>
<dbReference type="Gene3D" id="1.10.287.110">
    <property type="entry name" value="DnaJ domain"/>
    <property type="match status" value="1"/>
</dbReference>
<comment type="similarity">
    <text evidence="2">Belongs to the TIM16/PAM16 family.</text>
</comment>
<evidence type="ECO:0000256" key="7">
    <source>
        <dbReference type="ARBA" id="ARBA00023128"/>
    </source>
</evidence>
<dbReference type="InterPro" id="IPR005341">
    <property type="entry name" value="Tim16"/>
</dbReference>
<dbReference type="PANTHER" id="PTHR12388:SF0">
    <property type="entry name" value="MITOCHONDRIAL IMPORT INNER MEMBRANE TRANSLOCASE SUBUNIT TIM16"/>
    <property type="match status" value="1"/>
</dbReference>
<keyword evidence="7" id="KW-0496">Mitochondrion</keyword>
<evidence type="ECO:0000256" key="2">
    <source>
        <dbReference type="ARBA" id="ARBA00008817"/>
    </source>
</evidence>
<evidence type="ECO:0000313" key="10">
    <source>
        <dbReference type="Ensembl" id="ENSBIXP00005003172.1"/>
    </source>
</evidence>
<evidence type="ECO:0000256" key="1">
    <source>
        <dbReference type="ARBA" id="ARBA00004637"/>
    </source>
</evidence>
<feature type="compositionally biased region" description="Basic and acidic residues" evidence="9">
    <location>
        <begin position="406"/>
        <end position="436"/>
    </location>
</feature>
<sequence>MFPSAPPPPTPPAVLCQLQGSGPTLGCVVPQTGQCRRVVMQALKCGSRRGGPRPDGSSWPREPSEPLAGLLASLSLRQDQLSISEPPAPRGRGFRQAGVGGSQAKYLAQIIVMGAQVVGRAFARALRQEFAASRAAADARGRAGHQSAAASNLSGLSLQEAQQILNVSKLSPEEIQKVRPPPGRLGDKPPINGERVAGCQLVGGGEGAGVGALSMAGWDSRRLPSFVGVQAAEAEAQALSHGRLSASPPLSGSQRWSALRGEPFRFPSLSSPSFPRFCNQGLTVSPPLQNYEHLFKVNDKSVGGSFYLQSKVSAGRVGRGIPHSWAVQSLAGEGCPGLRGPPELPGPCVTLDGGPQQPWPRRARTASWRGAGTSSLTCPQPSRKPKQDLGREGAPSLTVCDPLPRWSERRSVLRRNSESRPRRTGRDSSRPKRDRLVPPTHPPASNL</sequence>
<keyword evidence="5" id="KW-0653">Protein transport</keyword>
<evidence type="ECO:0000256" key="9">
    <source>
        <dbReference type="SAM" id="MobiDB-lite"/>
    </source>
</evidence>
<dbReference type="Ensembl" id="ENSBIXT00005010833.1">
    <property type="protein sequence ID" value="ENSBIXP00005003172.1"/>
    <property type="gene ID" value="ENSBIXG00005009361.1"/>
</dbReference>
<evidence type="ECO:0000256" key="4">
    <source>
        <dbReference type="ARBA" id="ARBA00022792"/>
    </source>
</evidence>
<evidence type="ECO:0000313" key="11">
    <source>
        <dbReference type="Proteomes" id="UP000429181"/>
    </source>
</evidence>
<dbReference type="GO" id="GO:0005744">
    <property type="term" value="C:TIM23 mitochondrial import inner membrane translocase complex"/>
    <property type="evidence" value="ECO:0007669"/>
    <property type="project" value="InterPro"/>
</dbReference>
<name>A0A4W2FEY9_BOBOX</name>
<dbReference type="Proteomes" id="UP000429181">
    <property type="component" value="Chromosome 25"/>
</dbReference>
<dbReference type="GeneTree" id="ENSGT00390000012037"/>
<accession>A0A4W2FEY9</accession>
<keyword evidence="6" id="KW-0811">Translocation</keyword>
<proteinExistence type="inferred from homology"/>
<comment type="subcellular location">
    <subcellularLocation>
        <location evidence="1">Mitochondrion inner membrane</location>
        <topology evidence="1">Peripheral membrane protein</topology>
    </subcellularLocation>
</comment>
<protein>
    <submittedName>
        <fullName evidence="10">Presequence translocase associated motor 16</fullName>
    </submittedName>
</protein>
<keyword evidence="3" id="KW-0813">Transport</keyword>
<dbReference type="Pfam" id="PF03656">
    <property type="entry name" value="Pam16"/>
    <property type="match status" value="2"/>
</dbReference>
<dbReference type="PANTHER" id="PTHR12388">
    <property type="entry name" value="MITOCHONDRIA ASSOCIATED GRANULOCYTE MACROPHAGE CSF SIGNALING MOLECULE"/>
    <property type="match status" value="1"/>
</dbReference>
<keyword evidence="4" id="KW-0999">Mitochondrion inner membrane</keyword>
<reference evidence="10 11" key="1">
    <citation type="submission" date="2018-11" db="EMBL/GenBank/DDBJ databases">
        <title>Haplotype-resolved cattle genomes.</title>
        <authorList>
            <person name="Low W.Y."/>
            <person name="Tearle R."/>
            <person name="Bickhart D.M."/>
            <person name="Rosen B.D."/>
            <person name="Koren S."/>
            <person name="Rhie A."/>
            <person name="Hiendleder S."/>
            <person name="Phillippy A.M."/>
            <person name="Smith T.P.L."/>
            <person name="Williams J.L."/>
        </authorList>
    </citation>
    <scope>NUCLEOTIDE SEQUENCE [LARGE SCALE GENOMIC DNA]</scope>
</reference>
<organism evidence="10 11">
    <name type="scientific">Bos indicus x Bos taurus</name>
    <name type="common">Hybrid cattle</name>
    <dbReference type="NCBI Taxonomy" id="30522"/>
    <lineage>
        <taxon>Eukaryota</taxon>
        <taxon>Metazoa</taxon>
        <taxon>Chordata</taxon>
        <taxon>Craniata</taxon>
        <taxon>Vertebrata</taxon>
        <taxon>Euteleostomi</taxon>
        <taxon>Mammalia</taxon>
        <taxon>Eutheria</taxon>
        <taxon>Laurasiatheria</taxon>
        <taxon>Artiodactyla</taxon>
        <taxon>Ruminantia</taxon>
        <taxon>Pecora</taxon>
        <taxon>Bovidae</taxon>
        <taxon>Bovinae</taxon>
        <taxon>Bos</taxon>
    </lineage>
</organism>
<dbReference type="GO" id="GO:0030150">
    <property type="term" value="P:protein import into mitochondrial matrix"/>
    <property type="evidence" value="ECO:0007669"/>
    <property type="project" value="InterPro"/>
</dbReference>
<keyword evidence="8" id="KW-0472">Membrane</keyword>
<feature type="region of interest" description="Disordered" evidence="9">
    <location>
        <begin position="337"/>
        <end position="447"/>
    </location>
</feature>
<gene>
    <name evidence="10" type="primary">PAM16</name>
</gene>
<dbReference type="AlphaFoldDB" id="A0A4W2FEY9"/>
<evidence type="ECO:0000256" key="3">
    <source>
        <dbReference type="ARBA" id="ARBA00022448"/>
    </source>
</evidence>
<dbReference type="InterPro" id="IPR036869">
    <property type="entry name" value="J_dom_sf"/>
</dbReference>